<dbReference type="GO" id="GO:0005524">
    <property type="term" value="F:ATP binding"/>
    <property type="evidence" value="ECO:0007669"/>
    <property type="project" value="UniProtKB-KW"/>
</dbReference>
<dbReference type="Proteomes" id="UP000838763">
    <property type="component" value="Unassembled WGS sequence"/>
</dbReference>
<dbReference type="GO" id="GO:0005634">
    <property type="term" value="C:nucleus"/>
    <property type="evidence" value="ECO:0007669"/>
    <property type="project" value="TreeGrafter"/>
</dbReference>
<evidence type="ECO:0000256" key="3">
    <source>
        <dbReference type="ARBA" id="ARBA00022527"/>
    </source>
</evidence>
<evidence type="ECO:0000256" key="7">
    <source>
        <dbReference type="ARBA" id="ARBA00022840"/>
    </source>
</evidence>
<feature type="compositionally biased region" description="Basic and acidic residues" evidence="10">
    <location>
        <begin position="398"/>
        <end position="414"/>
    </location>
</feature>
<keyword evidence="6" id="KW-0418">Kinase</keyword>
<protein>
    <recommendedName>
        <fullName evidence="2">cyclin-dependent kinase</fullName>
        <ecNumber evidence="2">2.7.11.22</ecNumber>
    </recommendedName>
</protein>
<dbReference type="PANTHER" id="PTHR24056">
    <property type="entry name" value="CELL DIVISION PROTEIN KINASE"/>
    <property type="match status" value="1"/>
</dbReference>
<organism evidence="12 13">
    <name type="scientific">Parascedosporium putredinis</name>
    <dbReference type="NCBI Taxonomy" id="1442378"/>
    <lineage>
        <taxon>Eukaryota</taxon>
        <taxon>Fungi</taxon>
        <taxon>Dikarya</taxon>
        <taxon>Ascomycota</taxon>
        <taxon>Pezizomycotina</taxon>
        <taxon>Sordariomycetes</taxon>
        <taxon>Hypocreomycetidae</taxon>
        <taxon>Microascales</taxon>
        <taxon>Microascaceae</taxon>
        <taxon>Parascedosporium</taxon>
    </lineage>
</organism>
<dbReference type="GO" id="GO:0007346">
    <property type="term" value="P:regulation of mitotic cell cycle"/>
    <property type="evidence" value="ECO:0007669"/>
    <property type="project" value="TreeGrafter"/>
</dbReference>
<dbReference type="InterPro" id="IPR050108">
    <property type="entry name" value="CDK"/>
</dbReference>
<evidence type="ECO:0000256" key="8">
    <source>
        <dbReference type="ARBA" id="ARBA00047811"/>
    </source>
</evidence>
<evidence type="ECO:0000313" key="13">
    <source>
        <dbReference type="Proteomes" id="UP000838763"/>
    </source>
</evidence>
<dbReference type="InterPro" id="IPR011009">
    <property type="entry name" value="Kinase-like_dom_sf"/>
</dbReference>
<proteinExistence type="inferred from homology"/>
<comment type="similarity">
    <text evidence="1">Belongs to the protein kinase superfamily. CMGC Ser/Thr protein kinase family. CDC2/CDKX subfamily.</text>
</comment>
<dbReference type="EMBL" id="CALLCH030000017">
    <property type="protein sequence ID" value="CAI4217978.1"/>
    <property type="molecule type" value="Genomic_DNA"/>
</dbReference>
<dbReference type="EC" id="2.7.11.22" evidence="2"/>
<evidence type="ECO:0000256" key="10">
    <source>
        <dbReference type="SAM" id="MobiDB-lite"/>
    </source>
</evidence>
<evidence type="ECO:0000256" key="9">
    <source>
        <dbReference type="ARBA" id="ARBA00048367"/>
    </source>
</evidence>
<dbReference type="PROSITE" id="PS00108">
    <property type="entry name" value="PROTEIN_KINASE_ST"/>
    <property type="match status" value="1"/>
</dbReference>
<evidence type="ECO:0000256" key="1">
    <source>
        <dbReference type="ARBA" id="ARBA00006485"/>
    </source>
</evidence>
<dbReference type="SMART" id="SM00220">
    <property type="entry name" value="S_TKc"/>
    <property type="match status" value="1"/>
</dbReference>
<dbReference type="Pfam" id="PF00069">
    <property type="entry name" value="Pkinase"/>
    <property type="match status" value="2"/>
</dbReference>
<dbReference type="OrthoDB" id="1732493at2759"/>
<dbReference type="GO" id="GO:0004693">
    <property type="term" value="F:cyclin-dependent protein serine/threonine kinase activity"/>
    <property type="evidence" value="ECO:0007669"/>
    <property type="project" value="UniProtKB-EC"/>
</dbReference>
<keyword evidence="3" id="KW-0723">Serine/threonine-protein kinase</keyword>
<evidence type="ECO:0000256" key="6">
    <source>
        <dbReference type="ARBA" id="ARBA00022777"/>
    </source>
</evidence>
<keyword evidence="13" id="KW-1185">Reference proteome</keyword>
<evidence type="ECO:0000256" key="5">
    <source>
        <dbReference type="ARBA" id="ARBA00022741"/>
    </source>
</evidence>
<feature type="region of interest" description="Disordered" evidence="10">
    <location>
        <begin position="393"/>
        <end position="414"/>
    </location>
</feature>
<accession>A0A9P1MEP2</accession>
<feature type="domain" description="Protein kinase" evidence="11">
    <location>
        <begin position="107"/>
        <end position="378"/>
    </location>
</feature>
<dbReference type="AlphaFoldDB" id="A0A9P1MEP2"/>
<keyword evidence="4" id="KW-0808">Transferase</keyword>
<comment type="caution">
    <text evidence="12">The sequence shown here is derived from an EMBL/GenBank/DDBJ whole genome shotgun (WGS) entry which is preliminary data.</text>
</comment>
<dbReference type="InterPro" id="IPR008271">
    <property type="entry name" value="Ser/Thr_kinase_AS"/>
</dbReference>
<feature type="region of interest" description="Disordered" evidence="10">
    <location>
        <begin position="24"/>
        <end position="86"/>
    </location>
</feature>
<dbReference type="Gene3D" id="3.30.200.20">
    <property type="entry name" value="Phosphorylase Kinase, domain 1"/>
    <property type="match status" value="1"/>
</dbReference>
<dbReference type="InterPro" id="IPR000719">
    <property type="entry name" value="Prot_kinase_dom"/>
</dbReference>
<name>A0A9P1MEP2_9PEZI</name>
<sequence length="441" mass="49953">MASNPGKSRWAETEEDVAYEAKLKKQKEEKKRLKAEKAQRLQAAEEEEKSRRREAAERAKPSTGVEDRPHKKRRISPETDDPEKVVGRKRLKTSLSYWAPCRSERNYTKLNDIEEGTYGLVSRAKDNGTSRIVALKRLKTDSKDRNGFPVTAMREIKILRACDHRNVVKLFETVVAASDTAFPTVSLVLEFVEHDLRSVLEDMTETFVPSEIKRLMLQLTSGVAYIHDHYILHRDLKTSNILLNNRGVLKIADFGMARYTSDPPPDNLTSLVITLCIGCIFAELLERKALFRGSAEADQISKIFELVGLPSEDDWPGFRRLPNAKSLKLPRQPGPVEDRIRPRFTDLTKAGCSLMRDLLSLNPDNRPTAKEMLQHPYFGEVPKPKAEALFPTFPSKANQERRPRKEPHAPARGDRAVKLGEIDVSHLLATVTPKLKGLDFG</sequence>
<gene>
    <name evidence="12" type="ORF">PPNO1_LOCUS7574</name>
</gene>
<evidence type="ECO:0000313" key="12">
    <source>
        <dbReference type="EMBL" id="CAI4217978.1"/>
    </source>
</evidence>
<dbReference type="SUPFAM" id="SSF56112">
    <property type="entry name" value="Protein kinase-like (PK-like)"/>
    <property type="match status" value="1"/>
</dbReference>
<keyword evidence="5" id="KW-0547">Nucleotide-binding</keyword>
<comment type="catalytic activity">
    <reaction evidence="9">
        <text>L-seryl-[protein] + ATP = O-phospho-L-seryl-[protein] + ADP + H(+)</text>
        <dbReference type="Rhea" id="RHEA:17989"/>
        <dbReference type="Rhea" id="RHEA-COMP:9863"/>
        <dbReference type="Rhea" id="RHEA-COMP:11604"/>
        <dbReference type="ChEBI" id="CHEBI:15378"/>
        <dbReference type="ChEBI" id="CHEBI:29999"/>
        <dbReference type="ChEBI" id="CHEBI:30616"/>
        <dbReference type="ChEBI" id="CHEBI:83421"/>
        <dbReference type="ChEBI" id="CHEBI:456216"/>
        <dbReference type="EC" id="2.7.11.22"/>
    </reaction>
</comment>
<dbReference type="PANTHER" id="PTHR24056:SF107">
    <property type="entry name" value="CYCLIN-DEPENDENT KINASE 11A-RELATED"/>
    <property type="match status" value="1"/>
</dbReference>
<keyword evidence="7" id="KW-0067">ATP-binding</keyword>
<comment type="catalytic activity">
    <reaction evidence="8">
        <text>L-threonyl-[protein] + ATP = O-phospho-L-threonyl-[protein] + ADP + H(+)</text>
        <dbReference type="Rhea" id="RHEA:46608"/>
        <dbReference type="Rhea" id="RHEA-COMP:11060"/>
        <dbReference type="Rhea" id="RHEA-COMP:11605"/>
        <dbReference type="ChEBI" id="CHEBI:15378"/>
        <dbReference type="ChEBI" id="CHEBI:30013"/>
        <dbReference type="ChEBI" id="CHEBI:30616"/>
        <dbReference type="ChEBI" id="CHEBI:61977"/>
        <dbReference type="ChEBI" id="CHEBI:456216"/>
        <dbReference type="EC" id="2.7.11.22"/>
    </reaction>
</comment>
<reference evidence="12" key="1">
    <citation type="submission" date="2022-11" db="EMBL/GenBank/DDBJ databases">
        <authorList>
            <person name="Scott C."/>
            <person name="Bruce N."/>
        </authorList>
    </citation>
    <scope>NUCLEOTIDE SEQUENCE</scope>
</reference>
<evidence type="ECO:0000259" key="11">
    <source>
        <dbReference type="PROSITE" id="PS50011"/>
    </source>
</evidence>
<evidence type="ECO:0000256" key="2">
    <source>
        <dbReference type="ARBA" id="ARBA00012425"/>
    </source>
</evidence>
<dbReference type="Gene3D" id="1.10.510.10">
    <property type="entry name" value="Transferase(Phosphotransferase) domain 1"/>
    <property type="match status" value="2"/>
</dbReference>
<dbReference type="PROSITE" id="PS50011">
    <property type="entry name" value="PROTEIN_KINASE_DOM"/>
    <property type="match status" value="1"/>
</dbReference>
<feature type="compositionally biased region" description="Basic and acidic residues" evidence="10">
    <location>
        <begin position="24"/>
        <end position="39"/>
    </location>
</feature>
<evidence type="ECO:0000256" key="4">
    <source>
        <dbReference type="ARBA" id="ARBA00022679"/>
    </source>
</evidence>
<feature type="compositionally biased region" description="Basic and acidic residues" evidence="10">
    <location>
        <begin position="48"/>
        <end position="69"/>
    </location>
</feature>